<dbReference type="SMART" id="SM00198">
    <property type="entry name" value="SCP"/>
    <property type="match status" value="1"/>
</dbReference>
<dbReference type="AlphaFoldDB" id="A0A0C3BEB3"/>
<dbReference type="PANTHER" id="PTHR10334">
    <property type="entry name" value="CYSTEINE-RICH SECRETORY PROTEIN-RELATED"/>
    <property type="match status" value="1"/>
</dbReference>
<evidence type="ECO:0000313" key="3">
    <source>
        <dbReference type="EMBL" id="KIM75642.1"/>
    </source>
</evidence>
<reference evidence="3 4" key="1">
    <citation type="submission" date="2014-04" db="EMBL/GenBank/DDBJ databases">
        <authorList>
            <consortium name="DOE Joint Genome Institute"/>
            <person name="Kuo A."/>
            <person name="Tarkka M."/>
            <person name="Buscot F."/>
            <person name="Kohler A."/>
            <person name="Nagy L.G."/>
            <person name="Floudas D."/>
            <person name="Copeland A."/>
            <person name="Barry K.W."/>
            <person name="Cichocki N."/>
            <person name="Veneault-Fourrey C."/>
            <person name="LaButti K."/>
            <person name="Lindquist E.A."/>
            <person name="Lipzen A."/>
            <person name="Lundell T."/>
            <person name="Morin E."/>
            <person name="Murat C."/>
            <person name="Sun H."/>
            <person name="Tunlid A."/>
            <person name="Henrissat B."/>
            <person name="Grigoriev I.V."/>
            <person name="Hibbett D.S."/>
            <person name="Martin F."/>
            <person name="Nordberg H.P."/>
            <person name="Cantor M.N."/>
            <person name="Hua S.X."/>
        </authorList>
    </citation>
    <scope>NUCLEOTIDE SEQUENCE [LARGE SCALE GENOMIC DNA]</scope>
    <source>
        <strain evidence="3 4">F 1598</strain>
    </source>
</reference>
<dbReference type="SUPFAM" id="SSF55797">
    <property type="entry name" value="PR-1-like"/>
    <property type="match status" value="1"/>
</dbReference>
<name>A0A0C3BEB3_PILCF</name>
<evidence type="ECO:0000256" key="1">
    <source>
        <dbReference type="SAM" id="SignalP"/>
    </source>
</evidence>
<dbReference type="HOGENOM" id="CLU_035730_8_1_1"/>
<keyword evidence="1" id="KW-0732">Signal</keyword>
<dbReference type="InterPro" id="IPR001283">
    <property type="entry name" value="CRISP-related"/>
</dbReference>
<organism evidence="3 4">
    <name type="scientific">Piloderma croceum (strain F 1598)</name>
    <dbReference type="NCBI Taxonomy" id="765440"/>
    <lineage>
        <taxon>Eukaryota</taxon>
        <taxon>Fungi</taxon>
        <taxon>Dikarya</taxon>
        <taxon>Basidiomycota</taxon>
        <taxon>Agaricomycotina</taxon>
        <taxon>Agaricomycetes</taxon>
        <taxon>Agaricomycetidae</taxon>
        <taxon>Atheliales</taxon>
        <taxon>Atheliaceae</taxon>
        <taxon>Piloderma</taxon>
    </lineage>
</organism>
<dbReference type="Pfam" id="PF00188">
    <property type="entry name" value="CAP"/>
    <property type="match status" value="1"/>
</dbReference>
<gene>
    <name evidence="3" type="ORF">PILCRDRAFT_827073</name>
</gene>
<sequence length="172" mass="18176">MAHNAALSLIAAIVVSLSVLPTAFAGPAFARASPSDIDQYLSAHNAIRAQKGAVNLVWDDTLASYAQQVANTCVFKHSGGPYGENLAAGTGSGFDIAAAIKSWTDEESEYDPNNPQPSHYTQVVWKATTHLGCGVQSCDGIFDPSYGKANYYVCEYNPAGNVIGEFGENVEP</sequence>
<proteinExistence type="predicted"/>
<dbReference type="InterPro" id="IPR014044">
    <property type="entry name" value="CAP_dom"/>
</dbReference>
<feature type="domain" description="SCP" evidence="2">
    <location>
        <begin position="35"/>
        <end position="164"/>
    </location>
</feature>
<dbReference type="InterPro" id="IPR035940">
    <property type="entry name" value="CAP_sf"/>
</dbReference>
<feature type="signal peptide" evidence="1">
    <location>
        <begin position="1"/>
        <end position="25"/>
    </location>
</feature>
<keyword evidence="4" id="KW-1185">Reference proteome</keyword>
<evidence type="ECO:0000313" key="4">
    <source>
        <dbReference type="Proteomes" id="UP000054166"/>
    </source>
</evidence>
<dbReference type="InParanoid" id="A0A0C3BEB3"/>
<dbReference type="STRING" id="765440.A0A0C3BEB3"/>
<dbReference type="Proteomes" id="UP000054166">
    <property type="component" value="Unassembled WGS sequence"/>
</dbReference>
<accession>A0A0C3BEB3</accession>
<protein>
    <recommendedName>
        <fullName evidence="2">SCP domain-containing protein</fullName>
    </recommendedName>
</protein>
<feature type="chain" id="PRO_5002175655" description="SCP domain-containing protein" evidence="1">
    <location>
        <begin position="26"/>
        <end position="172"/>
    </location>
</feature>
<reference evidence="4" key="2">
    <citation type="submission" date="2015-01" db="EMBL/GenBank/DDBJ databases">
        <title>Evolutionary Origins and Diversification of the Mycorrhizal Mutualists.</title>
        <authorList>
            <consortium name="DOE Joint Genome Institute"/>
            <consortium name="Mycorrhizal Genomics Consortium"/>
            <person name="Kohler A."/>
            <person name="Kuo A."/>
            <person name="Nagy L.G."/>
            <person name="Floudas D."/>
            <person name="Copeland A."/>
            <person name="Barry K.W."/>
            <person name="Cichocki N."/>
            <person name="Veneault-Fourrey C."/>
            <person name="LaButti K."/>
            <person name="Lindquist E.A."/>
            <person name="Lipzen A."/>
            <person name="Lundell T."/>
            <person name="Morin E."/>
            <person name="Murat C."/>
            <person name="Riley R."/>
            <person name="Ohm R."/>
            <person name="Sun H."/>
            <person name="Tunlid A."/>
            <person name="Henrissat B."/>
            <person name="Grigoriev I.V."/>
            <person name="Hibbett D.S."/>
            <person name="Martin F."/>
        </authorList>
    </citation>
    <scope>NUCLEOTIDE SEQUENCE [LARGE SCALE GENOMIC DNA]</scope>
    <source>
        <strain evidence="4">F 1598</strain>
    </source>
</reference>
<dbReference type="Gene3D" id="3.40.33.10">
    <property type="entry name" value="CAP"/>
    <property type="match status" value="1"/>
</dbReference>
<dbReference type="EMBL" id="KN833044">
    <property type="protein sequence ID" value="KIM75642.1"/>
    <property type="molecule type" value="Genomic_DNA"/>
</dbReference>
<dbReference type="OrthoDB" id="337038at2759"/>
<evidence type="ECO:0000259" key="2">
    <source>
        <dbReference type="SMART" id="SM00198"/>
    </source>
</evidence>
<dbReference type="PRINTS" id="PR00837">
    <property type="entry name" value="V5TPXLIKE"/>
</dbReference>